<dbReference type="InterPro" id="IPR004648">
    <property type="entry name" value="Oligpept_transpt"/>
</dbReference>
<dbReference type="EnsemblPlants" id="QL08p003260:mrna">
    <property type="protein sequence ID" value="QL08p003260:mrna"/>
    <property type="gene ID" value="QL08p003260"/>
</dbReference>
<evidence type="ECO:0008006" key="12">
    <source>
        <dbReference type="Google" id="ProtNLM"/>
    </source>
</evidence>
<dbReference type="NCBIfam" id="TIGR00728">
    <property type="entry name" value="OPT_sfam"/>
    <property type="match status" value="1"/>
</dbReference>
<keyword evidence="11" id="KW-1185">Reference proteome</keyword>
<dbReference type="InterPro" id="IPR004813">
    <property type="entry name" value="OPT"/>
</dbReference>
<feature type="transmembrane region" description="Helical" evidence="9">
    <location>
        <begin position="7"/>
        <end position="26"/>
    </location>
</feature>
<evidence type="ECO:0000313" key="10">
    <source>
        <dbReference type="EnsemblPlants" id="QL08p003260:mrna"/>
    </source>
</evidence>
<feature type="transmembrane region" description="Helical" evidence="9">
    <location>
        <begin position="106"/>
        <end position="129"/>
    </location>
</feature>
<reference evidence="10 11" key="1">
    <citation type="journal article" date="2016" name="G3 (Bethesda)">
        <title>First Draft Assembly and Annotation of the Genome of a California Endemic Oak Quercus lobata Nee (Fagaceae).</title>
        <authorList>
            <person name="Sork V.L."/>
            <person name="Fitz-Gibbon S.T."/>
            <person name="Puiu D."/>
            <person name="Crepeau M."/>
            <person name="Gugger P.F."/>
            <person name="Sherman R."/>
            <person name="Stevens K."/>
            <person name="Langley C.H."/>
            <person name="Pellegrini M."/>
            <person name="Salzberg S.L."/>
        </authorList>
    </citation>
    <scope>NUCLEOTIDE SEQUENCE [LARGE SCALE GENOMIC DNA]</scope>
    <source>
        <strain evidence="10 11">cv. SW786</strain>
    </source>
</reference>
<accession>A0A7N2M948</accession>
<evidence type="ECO:0000256" key="8">
    <source>
        <dbReference type="ARBA" id="ARBA00023136"/>
    </source>
</evidence>
<evidence type="ECO:0000256" key="5">
    <source>
        <dbReference type="ARBA" id="ARBA00022856"/>
    </source>
</evidence>
<dbReference type="PANTHER" id="PTHR22601">
    <property type="entry name" value="ISP4 LIKE PROTEIN"/>
    <property type="match status" value="1"/>
</dbReference>
<name>A0A7N2M948_QUELO</name>
<proteinExistence type="inferred from homology"/>
<dbReference type="EMBL" id="LRBV02000008">
    <property type="status" value="NOT_ANNOTATED_CDS"/>
    <property type="molecule type" value="Genomic_DNA"/>
</dbReference>
<protein>
    <recommendedName>
        <fullName evidence="12">Oligopeptide transporter</fullName>
    </recommendedName>
</protein>
<reference evidence="10" key="2">
    <citation type="submission" date="2021-01" db="UniProtKB">
        <authorList>
            <consortium name="EnsemblPlants"/>
        </authorList>
    </citation>
    <scope>IDENTIFICATION</scope>
</reference>
<evidence type="ECO:0000256" key="9">
    <source>
        <dbReference type="SAM" id="Phobius"/>
    </source>
</evidence>
<comment type="similarity">
    <text evidence="2">Belongs to the oligopeptide OPT transporter (TC 2.A.67.1) family.</text>
</comment>
<feature type="transmembrane region" description="Helical" evidence="9">
    <location>
        <begin position="357"/>
        <end position="384"/>
    </location>
</feature>
<feature type="transmembrane region" description="Helical" evidence="9">
    <location>
        <begin position="194"/>
        <end position="217"/>
    </location>
</feature>
<keyword evidence="8 9" id="KW-0472">Membrane</keyword>
<keyword evidence="4 9" id="KW-0812">Transmembrane</keyword>
<keyword evidence="6" id="KW-0653">Protein transport</keyword>
<feature type="transmembrane region" description="Helical" evidence="9">
    <location>
        <begin position="167"/>
        <end position="188"/>
    </location>
</feature>
<dbReference type="OMA" id="HASTIWG"/>
<evidence type="ECO:0000256" key="4">
    <source>
        <dbReference type="ARBA" id="ARBA00022692"/>
    </source>
</evidence>
<dbReference type="GO" id="GO:0016020">
    <property type="term" value="C:membrane"/>
    <property type="evidence" value="ECO:0007669"/>
    <property type="project" value="UniProtKB-SubCell"/>
</dbReference>
<dbReference type="GO" id="GO:0035673">
    <property type="term" value="F:oligopeptide transmembrane transporter activity"/>
    <property type="evidence" value="ECO:0007669"/>
    <property type="project" value="InterPro"/>
</dbReference>
<evidence type="ECO:0000256" key="6">
    <source>
        <dbReference type="ARBA" id="ARBA00022927"/>
    </source>
</evidence>
<dbReference type="AlphaFoldDB" id="A0A7N2M948"/>
<evidence type="ECO:0000256" key="1">
    <source>
        <dbReference type="ARBA" id="ARBA00004141"/>
    </source>
</evidence>
<comment type="subcellular location">
    <subcellularLocation>
        <location evidence="1">Membrane</location>
        <topology evidence="1">Multi-pass membrane protein</topology>
    </subcellularLocation>
</comment>
<sequence length="440" mass="48995">MVFVASFAYYIVPGYLFHSISALSFVCWTGKDSVTAQQIGGGMKGLGVGSFGLDCNAYDAKKFPIFSSNTFDHTGQPYNISRILNEKAFDINLAAYDGYSKLYPSVFFAFTCGLSFATLTATITHVAFFNGKRIWTLWKQTASAAKDDYADVHTRLMKKNYKQVSQLWFYIILVLMLALGMVACEGFGKQLRLPWWGLLLACGIALFFTLPIGIILATMNAQPELNVITELVIGYIYPGKPLANMTSKTYGSVSMGQALSFVNVFKLGHYMKIPPRSMFVVKLVGTIVASSTYFATAWWLLTNIKDICDQSFLPEGSPWTCPQPQDDFFYHASTIWGVIGPLRMFTKYGIYKEMNWFFLFGLAPISGWFLSHAGVAFSGVLVFFTLQYKNNIFGPEWWGLANDDHCPLASCPTAPGSENVSARDKRHEFVFGFTGSAGQF</sequence>
<evidence type="ECO:0000256" key="2">
    <source>
        <dbReference type="ARBA" id="ARBA00005484"/>
    </source>
</evidence>
<keyword evidence="3" id="KW-0813">Transport</keyword>
<feature type="transmembrane region" description="Helical" evidence="9">
    <location>
        <begin position="279"/>
        <end position="301"/>
    </location>
</feature>
<dbReference type="InParanoid" id="A0A7N2M948"/>
<evidence type="ECO:0000256" key="7">
    <source>
        <dbReference type="ARBA" id="ARBA00022989"/>
    </source>
</evidence>
<evidence type="ECO:0000256" key="3">
    <source>
        <dbReference type="ARBA" id="ARBA00022448"/>
    </source>
</evidence>
<dbReference type="GO" id="GO:0015031">
    <property type="term" value="P:protein transport"/>
    <property type="evidence" value="ECO:0007669"/>
    <property type="project" value="UniProtKB-KW"/>
</dbReference>
<dbReference type="Proteomes" id="UP000594261">
    <property type="component" value="Chromosome 8"/>
</dbReference>
<keyword evidence="5" id="KW-0571">Peptide transport</keyword>
<dbReference type="Gramene" id="QL08p003260:mrna">
    <property type="protein sequence ID" value="QL08p003260:mrna"/>
    <property type="gene ID" value="QL08p003260"/>
</dbReference>
<evidence type="ECO:0000313" key="11">
    <source>
        <dbReference type="Proteomes" id="UP000594261"/>
    </source>
</evidence>
<dbReference type="Pfam" id="PF03169">
    <property type="entry name" value="OPT"/>
    <property type="match status" value="1"/>
</dbReference>
<keyword evidence="7 9" id="KW-1133">Transmembrane helix</keyword>
<organism evidence="10 11">
    <name type="scientific">Quercus lobata</name>
    <name type="common">Valley oak</name>
    <dbReference type="NCBI Taxonomy" id="97700"/>
    <lineage>
        <taxon>Eukaryota</taxon>
        <taxon>Viridiplantae</taxon>
        <taxon>Streptophyta</taxon>
        <taxon>Embryophyta</taxon>
        <taxon>Tracheophyta</taxon>
        <taxon>Spermatophyta</taxon>
        <taxon>Magnoliopsida</taxon>
        <taxon>eudicotyledons</taxon>
        <taxon>Gunneridae</taxon>
        <taxon>Pentapetalae</taxon>
        <taxon>rosids</taxon>
        <taxon>fabids</taxon>
        <taxon>Fagales</taxon>
        <taxon>Fagaceae</taxon>
        <taxon>Quercus</taxon>
    </lineage>
</organism>